<reference evidence="2" key="1">
    <citation type="submission" date="2020-04" db="EMBL/GenBank/DDBJ databases">
        <authorList>
            <person name="Chiriac C."/>
            <person name="Salcher M."/>
            <person name="Ghai R."/>
            <person name="Kavagutti S V."/>
        </authorList>
    </citation>
    <scope>NUCLEOTIDE SEQUENCE</scope>
</reference>
<proteinExistence type="predicted"/>
<feature type="compositionally biased region" description="Low complexity" evidence="1">
    <location>
        <begin position="236"/>
        <end position="283"/>
    </location>
</feature>
<evidence type="ECO:0000313" key="2">
    <source>
        <dbReference type="EMBL" id="CAB4128869.1"/>
    </source>
</evidence>
<feature type="region of interest" description="Disordered" evidence="1">
    <location>
        <begin position="236"/>
        <end position="375"/>
    </location>
</feature>
<sequence>MLLGTDVHAEVETYLRGKGVPLASKLAGRIALPGLRWLPEPGTIPDADIECEVNLYLSEAPLHVPVICRIDLRERALRRATDHKTTSNVKYMKEPAELETDPQAVCYSGSMWIEDGQPDVPYAFRHVYYLTRGAPKSPQPPIATLTPEHMQREMLSLAADMREMEQQALEPVAAKIPANLSACGDYGGCPHMARCASVGTNSMGPLSALLRPRTTDTQAEKTKENPMTTQSSLAASIAARRAQQQAAKSTAPAAPETPAAAPAPAAAAAAPSPAPAPAAAAAPAPAPEPPAQPAAADLRKDALATTTDAAASAPVIPEGDPLTPPQRPTPEALDKMKQMGTQPGAFVPEHKLNPPDGTPANEVGKLEEQKKPKAKVLTAPDGRALTSLDKDALTRLHRGLTGKLDELGRMDAYADADKGVTVVREWFNSDVYLTKSPCKRTDIRDDVELLLSLLDGEDLTDIDAGASTGPGDDVELDEGELQALVDVDPELLAHAEKLGKLKERADAAKQAEESTAAAVESTRKTFKGAEPAEEAAAEQAWNKAKTDHQSAVDESATAYKEFAAATADGEAVRLAAVERATAKLKAEKVAAAKKAAAPAGAKAAPTQRKAPSGGTGLVPLLFINCHPDVTDVLGAVTYAETWLEPIQSEVAAAHGVGHFLLIGFNDGKKGVAVRVGHLVKGGELALPPVLVALRSVMGDPVIDELVRLYKAAGGLAVWGA</sequence>
<feature type="region of interest" description="Disordered" evidence="1">
    <location>
        <begin position="509"/>
        <end position="549"/>
    </location>
</feature>
<name>A0A6J5LAM0_9CAUD</name>
<evidence type="ECO:0000256" key="1">
    <source>
        <dbReference type="SAM" id="MobiDB-lite"/>
    </source>
</evidence>
<accession>A0A6J5LAM0</accession>
<organism evidence="2">
    <name type="scientific">uncultured Caudovirales phage</name>
    <dbReference type="NCBI Taxonomy" id="2100421"/>
    <lineage>
        <taxon>Viruses</taxon>
        <taxon>Duplodnaviria</taxon>
        <taxon>Heunggongvirae</taxon>
        <taxon>Uroviricota</taxon>
        <taxon>Caudoviricetes</taxon>
        <taxon>Peduoviridae</taxon>
        <taxon>Maltschvirus</taxon>
        <taxon>Maltschvirus maltsch</taxon>
    </lineage>
</organism>
<dbReference type="EMBL" id="LR796230">
    <property type="protein sequence ID" value="CAB4128869.1"/>
    <property type="molecule type" value="Genomic_DNA"/>
</dbReference>
<feature type="compositionally biased region" description="Low complexity" evidence="1">
    <location>
        <begin position="303"/>
        <end position="313"/>
    </location>
</feature>
<protein>
    <submittedName>
        <fullName evidence="2">Uncharacterized protein</fullName>
    </submittedName>
</protein>
<gene>
    <name evidence="2" type="ORF">UFOVP114_95</name>
</gene>